<keyword evidence="2" id="KW-0812">Transmembrane</keyword>
<dbReference type="Proteomes" id="UP000199092">
    <property type="component" value="Chromosome I"/>
</dbReference>
<feature type="compositionally biased region" description="Polar residues" evidence="1">
    <location>
        <begin position="320"/>
        <end position="329"/>
    </location>
</feature>
<feature type="transmembrane region" description="Helical" evidence="2">
    <location>
        <begin position="83"/>
        <end position="106"/>
    </location>
</feature>
<organism evidence="3 4">
    <name type="scientific">Friedmanniella luteola</name>
    <dbReference type="NCBI Taxonomy" id="546871"/>
    <lineage>
        <taxon>Bacteria</taxon>
        <taxon>Bacillati</taxon>
        <taxon>Actinomycetota</taxon>
        <taxon>Actinomycetes</taxon>
        <taxon>Propionibacteriales</taxon>
        <taxon>Nocardioidaceae</taxon>
        <taxon>Friedmanniella</taxon>
    </lineage>
</organism>
<sequence length="329" mass="32130">MVLTPLLVPEPAGPLGWPVAAVLLAVSAAVLFGLATVRQHAAVERLAGAGDLGDLRQLVRAPGWLAGAAQSLVAGSLHLGALALAPVALVQPLGVLAVPVAVVAHARTAGRRPAPTSLVAALLSVLGTAGLTLTLLLAPPADVEPTLPGLPTVALLPVAALLVPLLGLIGSSAPVTRAAASALTGAVLFGITSVLVRAAATAWTTGHAVVGLTAVVGAVLLAGVGGVSVQRAYRTGSPALVVCCLTLLDPLVATAGAAALLHEAPALTVATAGGAVLGFVLAAGGVLLLSRDHPGAVPPRPSSPPEPIPPTRLGVPQPTARPTLTRSPS</sequence>
<feature type="compositionally biased region" description="Pro residues" evidence="1">
    <location>
        <begin position="296"/>
        <end position="310"/>
    </location>
</feature>
<evidence type="ECO:0000256" key="1">
    <source>
        <dbReference type="SAM" id="MobiDB-lite"/>
    </source>
</evidence>
<feature type="transmembrane region" description="Helical" evidence="2">
    <location>
        <begin position="181"/>
        <end position="200"/>
    </location>
</feature>
<dbReference type="PANTHER" id="PTHR40761">
    <property type="entry name" value="CONSERVED INTEGRAL MEMBRANE ALANINE VALINE AND LEUCINE RICH PROTEIN-RELATED"/>
    <property type="match status" value="1"/>
</dbReference>
<keyword evidence="2" id="KW-1133">Transmembrane helix</keyword>
<evidence type="ECO:0000313" key="3">
    <source>
        <dbReference type="EMBL" id="SDS60604.1"/>
    </source>
</evidence>
<dbReference type="PANTHER" id="PTHR40761:SF1">
    <property type="entry name" value="CONSERVED INTEGRAL MEMBRANE ALANINE VALINE AND LEUCINE RICH PROTEIN-RELATED"/>
    <property type="match status" value="1"/>
</dbReference>
<feature type="transmembrane region" description="Helical" evidence="2">
    <location>
        <begin position="267"/>
        <end position="290"/>
    </location>
</feature>
<protein>
    <recommendedName>
        <fullName evidence="5">Magnesium transporter NIPA</fullName>
    </recommendedName>
</protein>
<feature type="transmembrane region" description="Helical" evidence="2">
    <location>
        <begin position="118"/>
        <end position="138"/>
    </location>
</feature>
<dbReference type="STRING" id="546871.SAMN04488543_2043"/>
<dbReference type="AlphaFoldDB" id="A0A1H1TKA2"/>
<dbReference type="RefSeq" id="WP_091412632.1">
    <property type="nucleotide sequence ID" value="NZ_LT629749.1"/>
</dbReference>
<evidence type="ECO:0008006" key="5">
    <source>
        <dbReference type="Google" id="ProtNLM"/>
    </source>
</evidence>
<feature type="transmembrane region" description="Helical" evidence="2">
    <location>
        <begin position="58"/>
        <end position="77"/>
    </location>
</feature>
<feature type="transmembrane region" description="Helical" evidence="2">
    <location>
        <begin position="15"/>
        <end position="37"/>
    </location>
</feature>
<keyword evidence="4" id="KW-1185">Reference proteome</keyword>
<dbReference type="EMBL" id="LT629749">
    <property type="protein sequence ID" value="SDS60604.1"/>
    <property type="molecule type" value="Genomic_DNA"/>
</dbReference>
<evidence type="ECO:0000313" key="4">
    <source>
        <dbReference type="Proteomes" id="UP000199092"/>
    </source>
</evidence>
<feature type="transmembrane region" description="Helical" evidence="2">
    <location>
        <begin position="239"/>
        <end position="261"/>
    </location>
</feature>
<proteinExistence type="predicted"/>
<evidence type="ECO:0000256" key="2">
    <source>
        <dbReference type="SAM" id="Phobius"/>
    </source>
</evidence>
<reference evidence="3 4" key="1">
    <citation type="submission" date="2016-10" db="EMBL/GenBank/DDBJ databases">
        <authorList>
            <person name="de Groot N.N."/>
        </authorList>
    </citation>
    <scope>NUCLEOTIDE SEQUENCE [LARGE SCALE GENOMIC DNA]</scope>
    <source>
        <strain evidence="3 4">DSM 21741</strain>
    </source>
</reference>
<feature type="transmembrane region" description="Helical" evidence="2">
    <location>
        <begin position="150"/>
        <end position="169"/>
    </location>
</feature>
<gene>
    <name evidence="3" type="ORF">SAMN04488543_2043</name>
</gene>
<name>A0A1H1TKA2_9ACTN</name>
<accession>A0A1H1TKA2</accession>
<feature type="transmembrane region" description="Helical" evidence="2">
    <location>
        <begin position="206"/>
        <end position="227"/>
    </location>
</feature>
<keyword evidence="2" id="KW-0472">Membrane</keyword>
<feature type="region of interest" description="Disordered" evidence="1">
    <location>
        <begin position="293"/>
        <end position="329"/>
    </location>
</feature>